<keyword evidence="3" id="KW-1185">Reference proteome</keyword>
<protein>
    <submittedName>
        <fullName evidence="2">Uncharacterized protein</fullName>
    </submittedName>
</protein>
<dbReference type="KEGG" id="chiz:HQ393_11575"/>
<evidence type="ECO:0000313" key="2">
    <source>
        <dbReference type="EMBL" id="QLG88821.1"/>
    </source>
</evidence>
<feature type="compositionally biased region" description="Basic and acidic residues" evidence="1">
    <location>
        <begin position="8"/>
        <end position="21"/>
    </location>
</feature>
<dbReference type="AlphaFoldDB" id="A0A7H9BLD0"/>
<dbReference type="Proteomes" id="UP000509597">
    <property type="component" value="Chromosome"/>
</dbReference>
<evidence type="ECO:0000256" key="1">
    <source>
        <dbReference type="SAM" id="MobiDB-lite"/>
    </source>
</evidence>
<evidence type="ECO:0000313" key="3">
    <source>
        <dbReference type="Proteomes" id="UP000509597"/>
    </source>
</evidence>
<dbReference type="RefSeq" id="WP_179355324.1">
    <property type="nucleotide sequence ID" value="NZ_CP058627.1"/>
</dbReference>
<dbReference type="EMBL" id="CP058627">
    <property type="protein sequence ID" value="QLG88821.1"/>
    <property type="molecule type" value="Genomic_DNA"/>
</dbReference>
<reference evidence="2 3" key="1">
    <citation type="submission" date="2020-07" db="EMBL/GenBank/DDBJ databases">
        <title>Complete genome sequence of Chitinibacter sp. 2T18.</title>
        <authorList>
            <person name="Bae J.-W."/>
            <person name="Choi J.-W."/>
        </authorList>
    </citation>
    <scope>NUCLEOTIDE SEQUENCE [LARGE SCALE GENOMIC DNA]</scope>
    <source>
        <strain evidence="2 3">2T18</strain>
    </source>
</reference>
<organism evidence="2 3">
    <name type="scientific">Chitinibacter bivalviorum</name>
    <dbReference type="NCBI Taxonomy" id="2739434"/>
    <lineage>
        <taxon>Bacteria</taxon>
        <taxon>Pseudomonadati</taxon>
        <taxon>Pseudomonadota</taxon>
        <taxon>Betaproteobacteria</taxon>
        <taxon>Neisseriales</taxon>
        <taxon>Chitinibacteraceae</taxon>
        <taxon>Chitinibacter</taxon>
    </lineage>
</organism>
<feature type="region of interest" description="Disordered" evidence="1">
    <location>
        <begin position="1"/>
        <end position="46"/>
    </location>
</feature>
<name>A0A7H9BLD0_9NEIS</name>
<accession>A0A7H9BLD0</accession>
<proteinExistence type="predicted"/>
<gene>
    <name evidence="2" type="ORF">HQ393_11575</name>
</gene>
<sequence length="46" mass="4871">MAKGQVRSNKETKKPKQDKKSAAPASTFGNAAAQASSQISEAKKHK</sequence>